<organism evidence="1 2">
    <name type="scientific">Rhodopirellula sallentina SM41</name>
    <dbReference type="NCBI Taxonomy" id="1263870"/>
    <lineage>
        <taxon>Bacteria</taxon>
        <taxon>Pseudomonadati</taxon>
        <taxon>Planctomycetota</taxon>
        <taxon>Planctomycetia</taxon>
        <taxon>Pirellulales</taxon>
        <taxon>Pirellulaceae</taxon>
        <taxon>Rhodopirellula</taxon>
    </lineage>
</organism>
<name>M5U9M7_9BACT</name>
<dbReference type="Proteomes" id="UP000011885">
    <property type="component" value="Unassembled WGS sequence"/>
</dbReference>
<accession>M5U9M7</accession>
<dbReference type="OrthoDB" id="9773233at2"/>
<keyword evidence="2" id="KW-1185">Reference proteome</keyword>
<comment type="caution">
    <text evidence="1">The sequence shown here is derived from an EMBL/GenBank/DDBJ whole genome shotgun (WGS) entry which is preliminary data.</text>
</comment>
<evidence type="ECO:0000313" key="2">
    <source>
        <dbReference type="Proteomes" id="UP000011885"/>
    </source>
</evidence>
<gene>
    <name evidence="1" type="ORF">RSSM_00528</name>
</gene>
<dbReference type="EMBL" id="ANOH01000048">
    <property type="protein sequence ID" value="EMI58009.1"/>
    <property type="molecule type" value="Genomic_DNA"/>
</dbReference>
<proteinExistence type="predicted"/>
<dbReference type="RefSeq" id="WP_008674094.1">
    <property type="nucleotide sequence ID" value="NZ_ANOH01000048.1"/>
</dbReference>
<sequence>MNTHQDDFLPATLDPPGTIAVLGTTPIGIEAALYGRYLGYNVTLLAAADLWKQPVVREGMPPRIGPTFHDDWFAQHWLGEESIDERWGDALPMLPDRSLSPLAISAISAQREDEPAALPVTMQQWIEDGLQQVIATDLLRGRVHSNTFVDAITLAPVVDEEGDAEAYESEDDAEEDIPPDFLLSLSGEPIESAENGQLRCECVIVADLPSDFCSRDFDLPADYFFHLRTPDQVDAADALRSGWQQIAEVFAGLAGRPDLDLYRPQRV</sequence>
<protein>
    <submittedName>
        <fullName evidence="1">Uncharacterized protein</fullName>
    </submittedName>
</protein>
<reference evidence="1 2" key="1">
    <citation type="journal article" date="2013" name="Mar. Genomics">
        <title>Expression of sulfatases in Rhodopirellula baltica and the diversity of sulfatases in the genus Rhodopirellula.</title>
        <authorList>
            <person name="Wegner C.E."/>
            <person name="Richter-Heitmann T."/>
            <person name="Klindworth A."/>
            <person name="Klockow C."/>
            <person name="Richter M."/>
            <person name="Achstetter T."/>
            <person name="Glockner F.O."/>
            <person name="Harder J."/>
        </authorList>
    </citation>
    <scope>NUCLEOTIDE SEQUENCE [LARGE SCALE GENOMIC DNA]</scope>
    <source>
        <strain evidence="1 2">SM41</strain>
    </source>
</reference>
<dbReference type="InterPro" id="IPR036188">
    <property type="entry name" value="FAD/NAD-bd_sf"/>
</dbReference>
<dbReference type="AlphaFoldDB" id="M5U9M7"/>
<dbReference type="PATRIC" id="fig|1263870.3.peg.579"/>
<evidence type="ECO:0000313" key="1">
    <source>
        <dbReference type="EMBL" id="EMI58009.1"/>
    </source>
</evidence>
<dbReference type="SUPFAM" id="SSF51905">
    <property type="entry name" value="FAD/NAD(P)-binding domain"/>
    <property type="match status" value="1"/>
</dbReference>